<protein>
    <recommendedName>
        <fullName evidence="9">C2H2-type domain-containing protein</fullName>
    </recommendedName>
</protein>
<dbReference type="AlphaFoldDB" id="A0ABC8UUL5"/>
<evidence type="ECO:0000313" key="11">
    <source>
        <dbReference type="Proteomes" id="UP001642360"/>
    </source>
</evidence>
<dbReference type="PROSITE" id="PS50157">
    <property type="entry name" value="ZINC_FINGER_C2H2_2"/>
    <property type="match status" value="1"/>
</dbReference>
<evidence type="ECO:0000256" key="8">
    <source>
        <dbReference type="PROSITE-ProRule" id="PRU00042"/>
    </source>
</evidence>
<evidence type="ECO:0000256" key="2">
    <source>
        <dbReference type="ARBA" id="ARBA00022723"/>
    </source>
</evidence>
<dbReference type="InterPro" id="IPR013087">
    <property type="entry name" value="Znf_C2H2_type"/>
</dbReference>
<dbReference type="Pfam" id="PF13912">
    <property type="entry name" value="zf-C2H2_6"/>
    <property type="match status" value="1"/>
</dbReference>
<keyword evidence="5" id="KW-0805">Transcription regulation</keyword>
<evidence type="ECO:0000259" key="9">
    <source>
        <dbReference type="PROSITE" id="PS50157"/>
    </source>
</evidence>
<reference evidence="10 11" key="1">
    <citation type="submission" date="2024-02" db="EMBL/GenBank/DDBJ databases">
        <authorList>
            <person name="Vignale AGUSTIN F."/>
            <person name="Sosa J E."/>
            <person name="Modenutti C."/>
        </authorList>
    </citation>
    <scope>NUCLEOTIDE SEQUENCE [LARGE SCALE GENOMIC DNA]</scope>
</reference>
<proteinExistence type="predicted"/>
<sequence>MEQARCWMWTKRKHGFNSHILASTNPSYGDSWEEQAFAEDAAGALGGCIWPPRSYSCSFCRREFRSAQALGGHMNVHRRDRARLKQSPSPQNEILHHQNNFNHILNPCTSLDVQHPSQICTLLYNPSSDADHRVFASPSSASGVKAPPTLTYGDEKTLVPPFSPIFHEFHKRTSISSPPSRSNMAADRHHHILDFKNEEKNSKILESNGGVKGEYVTADLSVSLNLVLCRTNSTPAGAKEEAISCKRRRTDDGTPLALFSKSSTVDRHHQQSEVFVLSPNPIEDLDLELRLGERPKGFKVIGLAFVLFRAIELDRPDHIPEREKCE</sequence>
<comment type="subcellular location">
    <subcellularLocation>
        <location evidence="1">Nucleus</location>
    </subcellularLocation>
</comment>
<keyword evidence="11" id="KW-1185">Reference proteome</keyword>
<evidence type="ECO:0000256" key="4">
    <source>
        <dbReference type="ARBA" id="ARBA00022833"/>
    </source>
</evidence>
<evidence type="ECO:0000256" key="3">
    <source>
        <dbReference type="ARBA" id="ARBA00022771"/>
    </source>
</evidence>
<comment type="caution">
    <text evidence="10">The sequence shown here is derived from an EMBL/GenBank/DDBJ whole genome shotgun (WGS) entry which is preliminary data.</text>
</comment>
<keyword evidence="3 8" id="KW-0863">Zinc-finger</keyword>
<dbReference type="PANTHER" id="PTHR45801">
    <property type="entry name" value="OS07G0101800 PROTEIN"/>
    <property type="match status" value="1"/>
</dbReference>
<dbReference type="GO" id="GO:0005634">
    <property type="term" value="C:nucleus"/>
    <property type="evidence" value="ECO:0007669"/>
    <property type="project" value="UniProtKB-SubCell"/>
</dbReference>
<evidence type="ECO:0000256" key="1">
    <source>
        <dbReference type="ARBA" id="ARBA00004123"/>
    </source>
</evidence>
<dbReference type="PROSITE" id="PS00028">
    <property type="entry name" value="ZINC_FINGER_C2H2_1"/>
    <property type="match status" value="1"/>
</dbReference>
<dbReference type="EMBL" id="CAUOFW020009069">
    <property type="protein sequence ID" value="CAK9184776.1"/>
    <property type="molecule type" value="Genomic_DNA"/>
</dbReference>
<evidence type="ECO:0000256" key="7">
    <source>
        <dbReference type="ARBA" id="ARBA00023242"/>
    </source>
</evidence>
<dbReference type="InterPro" id="IPR052426">
    <property type="entry name" value="Plant_dev_regulator"/>
</dbReference>
<dbReference type="InterPro" id="IPR036236">
    <property type="entry name" value="Znf_C2H2_sf"/>
</dbReference>
<dbReference type="SUPFAM" id="SSF57667">
    <property type="entry name" value="beta-beta-alpha zinc fingers"/>
    <property type="match status" value="1"/>
</dbReference>
<evidence type="ECO:0000313" key="10">
    <source>
        <dbReference type="EMBL" id="CAK9184776.1"/>
    </source>
</evidence>
<dbReference type="GO" id="GO:0008270">
    <property type="term" value="F:zinc ion binding"/>
    <property type="evidence" value="ECO:0007669"/>
    <property type="project" value="UniProtKB-KW"/>
</dbReference>
<organism evidence="10 11">
    <name type="scientific">Ilex paraguariensis</name>
    <name type="common">yerba mate</name>
    <dbReference type="NCBI Taxonomy" id="185542"/>
    <lineage>
        <taxon>Eukaryota</taxon>
        <taxon>Viridiplantae</taxon>
        <taxon>Streptophyta</taxon>
        <taxon>Embryophyta</taxon>
        <taxon>Tracheophyta</taxon>
        <taxon>Spermatophyta</taxon>
        <taxon>Magnoliopsida</taxon>
        <taxon>eudicotyledons</taxon>
        <taxon>Gunneridae</taxon>
        <taxon>Pentapetalae</taxon>
        <taxon>asterids</taxon>
        <taxon>campanulids</taxon>
        <taxon>Aquifoliales</taxon>
        <taxon>Aquifoliaceae</taxon>
        <taxon>Ilex</taxon>
    </lineage>
</organism>
<gene>
    <name evidence="10" type="ORF">ILEXP_LOCUS55121</name>
</gene>
<keyword evidence="7" id="KW-0539">Nucleus</keyword>
<keyword evidence="2" id="KW-0479">Metal-binding</keyword>
<dbReference type="PANTHER" id="PTHR45801:SF94">
    <property type="entry name" value="ZINC FINGER PROTEIN 10"/>
    <property type="match status" value="1"/>
</dbReference>
<name>A0ABC8UUL5_9AQUA</name>
<evidence type="ECO:0000256" key="6">
    <source>
        <dbReference type="ARBA" id="ARBA00023163"/>
    </source>
</evidence>
<evidence type="ECO:0000256" key="5">
    <source>
        <dbReference type="ARBA" id="ARBA00023015"/>
    </source>
</evidence>
<dbReference type="Gene3D" id="3.30.160.60">
    <property type="entry name" value="Classic Zinc Finger"/>
    <property type="match status" value="1"/>
</dbReference>
<keyword evidence="4" id="KW-0862">Zinc</keyword>
<dbReference type="Proteomes" id="UP001642360">
    <property type="component" value="Unassembled WGS sequence"/>
</dbReference>
<accession>A0ABC8UUL5</accession>
<feature type="domain" description="C2H2-type" evidence="9">
    <location>
        <begin position="55"/>
        <end position="82"/>
    </location>
</feature>
<dbReference type="SMART" id="SM00355">
    <property type="entry name" value="ZnF_C2H2"/>
    <property type="match status" value="1"/>
</dbReference>
<keyword evidence="6" id="KW-0804">Transcription</keyword>